<feature type="domain" description="PIN" evidence="2">
    <location>
        <begin position="4"/>
        <end position="117"/>
    </location>
</feature>
<feature type="transmembrane region" description="Helical" evidence="1">
    <location>
        <begin position="35"/>
        <end position="53"/>
    </location>
</feature>
<dbReference type="CDD" id="cd09854">
    <property type="entry name" value="PIN_VapC-like"/>
    <property type="match status" value="1"/>
</dbReference>
<dbReference type="EMBL" id="JACOOI010000015">
    <property type="protein sequence ID" value="MBC5644001.1"/>
    <property type="molecule type" value="Genomic_DNA"/>
</dbReference>
<dbReference type="RefSeq" id="WP_186959956.1">
    <property type="nucleotide sequence ID" value="NZ_JACOOI010000015.1"/>
</dbReference>
<keyword evidence="1" id="KW-1133">Transmembrane helix</keyword>
<dbReference type="Pfam" id="PF13470">
    <property type="entry name" value="PIN_3"/>
    <property type="match status" value="1"/>
</dbReference>
<gene>
    <name evidence="3" type="ORF">H8S77_14040</name>
</gene>
<evidence type="ECO:0000313" key="4">
    <source>
        <dbReference type="Proteomes" id="UP000644010"/>
    </source>
</evidence>
<evidence type="ECO:0000256" key="1">
    <source>
        <dbReference type="SAM" id="Phobius"/>
    </source>
</evidence>
<organism evidence="3 4">
    <name type="scientific">Parabacteroides segnis</name>
    <dbReference type="NCBI Taxonomy" id="2763058"/>
    <lineage>
        <taxon>Bacteria</taxon>
        <taxon>Pseudomonadati</taxon>
        <taxon>Bacteroidota</taxon>
        <taxon>Bacteroidia</taxon>
        <taxon>Bacteroidales</taxon>
        <taxon>Tannerellaceae</taxon>
        <taxon>Parabacteroides</taxon>
    </lineage>
</organism>
<accession>A0ABR7E3R9</accession>
<reference evidence="3 4" key="1">
    <citation type="submission" date="2020-08" db="EMBL/GenBank/DDBJ databases">
        <title>Genome public.</title>
        <authorList>
            <person name="Liu C."/>
            <person name="Sun Q."/>
        </authorList>
    </citation>
    <scope>NUCLEOTIDE SEQUENCE [LARGE SCALE GENOMIC DNA]</scope>
    <source>
        <strain evidence="3 4">BX2</strain>
    </source>
</reference>
<keyword evidence="1" id="KW-0472">Membrane</keyword>
<protein>
    <submittedName>
        <fullName evidence="3">PIN domain-containing protein</fullName>
    </submittedName>
</protein>
<dbReference type="InterPro" id="IPR002716">
    <property type="entry name" value="PIN_dom"/>
</dbReference>
<keyword evidence="1" id="KW-0812">Transmembrane</keyword>
<sequence>MKSLFLDTNIAVDLLAKREPFYSASAPIFAMGDRGMVQLFICSLSFSTIFYLLRRQVGKEKAMLILRSFRKLVRVLPVNDDIVDKALQSSFTDFEDAIQYYSAVESGIDTIITRNVKDFRNANASVMTPEEYLNSCH</sequence>
<evidence type="ECO:0000259" key="2">
    <source>
        <dbReference type="Pfam" id="PF13470"/>
    </source>
</evidence>
<dbReference type="InterPro" id="IPR029060">
    <property type="entry name" value="PIN-like_dom_sf"/>
</dbReference>
<dbReference type="Proteomes" id="UP000644010">
    <property type="component" value="Unassembled WGS sequence"/>
</dbReference>
<comment type="caution">
    <text evidence="3">The sequence shown here is derived from an EMBL/GenBank/DDBJ whole genome shotgun (WGS) entry which is preliminary data.</text>
</comment>
<name>A0ABR7E3R9_9BACT</name>
<proteinExistence type="predicted"/>
<evidence type="ECO:0000313" key="3">
    <source>
        <dbReference type="EMBL" id="MBC5644001.1"/>
    </source>
</evidence>
<dbReference type="SUPFAM" id="SSF88723">
    <property type="entry name" value="PIN domain-like"/>
    <property type="match status" value="1"/>
</dbReference>
<dbReference type="Gene3D" id="3.40.50.1010">
    <property type="entry name" value="5'-nuclease"/>
    <property type="match status" value="1"/>
</dbReference>
<keyword evidence="4" id="KW-1185">Reference proteome</keyword>